<name>A0ABN7WG41_GIGMA</name>
<reference evidence="1 2" key="1">
    <citation type="submission" date="2021-06" db="EMBL/GenBank/DDBJ databases">
        <authorList>
            <person name="Kallberg Y."/>
            <person name="Tangrot J."/>
            <person name="Rosling A."/>
        </authorList>
    </citation>
    <scope>NUCLEOTIDE SEQUENCE [LARGE SCALE GENOMIC DNA]</scope>
    <source>
        <strain evidence="1 2">120-4 pot B 10/14</strain>
    </source>
</reference>
<evidence type="ECO:0000313" key="2">
    <source>
        <dbReference type="Proteomes" id="UP000789901"/>
    </source>
</evidence>
<protein>
    <submittedName>
        <fullName evidence="1">40231_t:CDS:1</fullName>
    </submittedName>
</protein>
<accession>A0ABN7WG41</accession>
<dbReference type="EMBL" id="CAJVQB010043544">
    <property type="protein sequence ID" value="CAG8831241.1"/>
    <property type="molecule type" value="Genomic_DNA"/>
</dbReference>
<gene>
    <name evidence="1" type="ORF">GMARGA_LOCUS30603</name>
</gene>
<dbReference type="Proteomes" id="UP000789901">
    <property type="component" value="Unassembled WGS sequence"/>
</dbReference>
<comment type="caution">
    <text evidence="1">The sequence shown here is derived from an EMBL/GenBank/DDBJ whole genome shotgun (WGS) entry which is preliminary data.</text>
</comment>
<keyword evidence="2" id="KW-1185">Reference proteome</keyword>
<feature type="non-terminal residue" evidence="1">
    <location>
        <position position="1"/>
    </location>
</feature>
<sequence>NTKTQIAKSQNVSLCVPMVRRKICHWDLHRLPVFMKQKAGI</sequence>
<proteinExistence type="predicted"/>
<evidence type="ECO:0000313" key="1">
    <source>
        <dbReference type="EMBL" id="CAG8831241.1"/>
    </source>
</evidence>
<organism evidence="1 2">
    <name type="scientific">Gigaspora margarita</name>
    <dbReference type="NCBI Taxonomy" id="4874"/>
    <lineage>
        <taxon>Eukaryota</taxon>
        <taxon>Fungi</taxon>
        <taxon>Fungi incertae sedis</taxon>
        <taxon>Mucoromycota</taxon>
        <taxon>Glomeromycotina</taxon>
        <taxon>Glomeromycetes</taxon>
        <taxon>Diversisporales</taxon>
        <taxon>Gigasporaceae</taxon>
        <taxon>Gigaspora</taxon>
    </lineage>
</organism>